<dbReference type="Pfam" id="PF01997">
    <property type="entry name" value="Translin"/>
    <property type="match status" value="1"/>
</dbReference>
<evidence type="ECO:0000313" key="1">
    <source>
        <dbReference type="EMBL" id="MBE7525670.1"/>
    </source>
</evidence>
<sequence length="194" mass="21732">MLNKTFYHAIAKRHRERSAARRELQQISADLLAASKRAIFATQRNAKAESEKELAQGLRYIKKGNGILKKEPELGQEGMWRAGLEEFAEASLYHYAVFHGRIGEVRGIPHDPEIYVGALSDVTGELSRSAVLAATKRDAELVQRYGDMIRDAVAFLLTMNLTGASRQKFDQAKQNLRKIEEIAFTLSVNGSREA</sequence>
<dbReference type="Gene3D" id="1.20.58.2140">
    <property type="match status" value="1"/>
</dbReference>
<organism evidence="1 2">
    <name type="scientific">candidate division WWE3 bacterium</name>
    <dbReference type="NCBI Taxonomy" id="2053526"/>
    <lineage>
        <taxon>Bacteria</taxon>
        <taxon>Katanobacteria</taxon>
    </lineage>
</organism>
<evidence type="ECO:0008006" key="3">
    <source>
        <dbReference type="Google" id="ProtNLM"/>
    </source>
</evidence>
<comment type="caution">
    <text evidence="1">The sequence shown here is derived from an EMBL/GenBank/DDBJ whole genome shotgun (WGS) entry which is preliminary data.</text>
</comment>
<dbReference type="EMBL" id="JABTTY010000001">
    <property type="protein sequence ID" value="MBE7525670.1"/>
    <property type="molecule type" value="Genomic_DNA"/>
</dbReference>
<evidence type="ECO:0000313" key="2">
    <source>
        <dbReference type="Proteomes" id="UP000710385"/>
    </source>
</evidence>
<proteinExistence type="predicted"/>
<dbReference type="CDD" id="cd14820">
    <property type="entry name" value="TRAX"/>
    <property type="match status" value="1"/>
</dbReference>
<dbReference type="PANTHER" id="PTHR10741">
    <property type="entry name" value="TRANSLIN AND TRANSLIN ASSOCIATED PROTEIN X"/>
    <property type="match status" value="1"/>
</dbReference>
<dbReference type="InterPro" id="IPR036081">
    <property type="entry name" value="Translin_sf"/>
</dbReference>
<reference evidence="1" key="1">
    <citation type="submission" date="2020-05" db="EMBL/GenBank/DDBJ databases">
        <title>High-Quality Genomes of Partial-Nitritation/Anammox System by Hierarchical Clustering Based Hybrid Assembly.</title>
        <authorList>
            <person name="Liu L."/>
            <person name="Wang Y."/>
            <person name="Che Y."/>
            <person name="Chen Y."/>
            <person name="Xia Y."/>
            <person name="Luo R."/>
            <person name="Cheng S.H."/>
            <person name="Zheng C."/>
            <person name="Zhang T."/>
        </authorList>
    </citation>
    <scope>NUCLEOTIDE SEQUENCE</scope>
    <source>
        <strain evidence="1">H1_PAT1</strain>
    </source>
</reference>
<protein>
    <recommendedName>
        <fullName evidence="3">Haloacid dehalogenase</fullName>
    </recommendedName>
</protein>
<name>A0A928Y581_UNCKA</name>
<dbReference type="SUPFAM" id="SSF74784">
    <property type="entry name" value="Translin"/>
    <property type="match status" value="1"/>
</dbReference>
<accession>A0A928Y581</accession>
<dbReference type="InterPro" id="IPR002848">
    <property type="entry name" value="Translin_fam"/>
</dbReference>
<dbReference type="GO" id="GO:0043565">
    <property type="term" value="F:sequence-specific DNA binding"/>
    <property type="evidence" value="ECO:0007669"/>
    <property type="project" value="InterPro"/>
</dbReference>
<dbReference type="Proteomes" id="UP000710385">
    <property type="component" value="Unassembled WGS sequence"/>
</dbReference>
<gene>
    <name evidence="1" type="ORF">HS096_04780</name>
</gene>
<dbReference type="AlphaFoldDB" id="A0A928Y581"/>